<dbReference type="EMBL" id="JAMKFB020000002">
    <property type="protein sequence ID" value="KAL0199679.1"/>
    <property type="molecule type" value="Genomic_DNA"/>
</dbReference>
<name>A0ABD0RMD0_CIRMR</name>
<sequence>MVDVSICLHTDKTSHQVTCTENQGMKPGMLEEHAKMELHKVAAPKKRSEKDIKVTVNRASKEQIKEEKIKRKFGEKRQGG</sequence>
<reference evidence="1 2" key="1">
    <citation type="submission" date="2024-05" db="EMBL/GenBank/DDBJ databases">
        <title>Genome sequencing and assembly of Indian major carp, Cirrhinus mrigala (Hamilton, 1822).</title>
        <authorList>
            <person name="Mohindra V."/>
            <person name="Chowdhury L.M."/>
            <person name="Lal K."/>
            <person name="Jena J.K."/>
        </authorList>
    </citation>
    <scope>NUCLEOTIDE SEQUENCE [LARGE SCALE GENOMIC DNA]</scope>
    <source>
        <strain evidence="1">CM1030</strain>
        <tissue evidence="1">Blood</tissue>
    </source>
</reference>
<evidence type="ECO:0000313" key="1">
    <source>
        <dbReference type="EMBL" id="KAL0199679.1"/>
    </source>
</evidence>
<organism evidence="1 2">
    <name type="scientific">Cirrhinus mrigala</name>
    <name type="common">Mrigala</name>
    <dbReference type="NCBI Taxonomy" id="683832"/>
    <lineage>
        <taxon>Eukaryota</taxon>
        <taxon>Metazoa</taxon>
        <taxon>Chordata</taxon>
        <taxon>Craniata</taxon>
        <taxon>Vertebrata</taxon>
        <taxon>Euteleostomi</taxon>
        <taxon>Actinopterygii</taxon>
        <taxon>Neopterygii</taxon>
        <taxon>Teleostei</taxon>
        <taxon>Ostariophysi</taxon>
        <taxon>Cypriniformes</taxon>
        <taxon>Cyprinidae</taxon>
        <taxon>Labeoninae</taxon>
        <taxon>Labeonini</taxon>
        <taxon>Cirrhinus</taxon>
    </lineage>
</organism>
<gene>
    <name evidence="1" type="ORF">M9458_002866</name>
</gene>
<evidence type="ECO:0000313" key="2">
    <source>
        <dbReference type="Proteomes" id="UP001529510"/>
    </source>
</evidence>
<proteinExistence type="predicted"/>
<accession>A0ABD0RMD0</accession>
<dbReference type="Proteomes" id="UP001529510">
    <property type="component" value="Unassembled WGS sequence"/>
</dbReference>
<keyword evidence="2" id="KW-1185">Reference proteome</keyword>
<protein>
    <submittedName>
        <fullName evidence="1">Uncharacterized protein</fullName>
    </submittedName>
</protein>
<dbReference type="AlphaFoldDB" id="A0ABD0RMD0"/>
<comment type="caution">
    <text evidence="1">The sequence shown here is derived from an EMBL/GenBank/DDBJ whole genome shotgun (WGS) entry which is preliminary data.</text>
</comment>
<feature type="non-terminal residue" evidence="1">
    <location>
        <position position="80"/>
    </location>
</feature>